<comment type="caution">
    <text evidence="5">The sequence shown here is derived from an EMBL/GenBank/DDBJ whole genome shotgun (WGS) entry which is preliminary data.</text>
</comment>
<evidence type="ECO:0000313" key="5">
    <source>
        <dbReference type="EMBL" id="KAK3087916.1"/>
    </source>
</evidence>
<evidence type="ECO:0000256" key="1">
    <source>
        <dbReference type="ARBA" id="ARBA00004613"/>
    </source>
</evidence>
<keyword evidence="6" id="KW-1185">Reference proteome</keyword>
<dbReference type="SUPFAM" id="SSF49842">
    <property type="entry name" value="TNF-like"/>
    <property type="match status" value="1"/>
</dbReference>
<dbReference type="InterPro" id="IPR001073">
    <property type="entry name" value="C1q_dom"/>
</dbReference>
<dbReference type="PROSITE" id="PS50871">
    <property type="entry name" value="C1Q"/>
    <property type="match status" value="1"/>
</dbReference>
<dbReference type="Gene3D" id="2.60.120.40">
    <property type="match status" value="1"/>
</dbReference>
<evidence type="ECO:0000256" key="3">
    <source>
        <dbReference type="ARBA" id="ARBA00022729"/>
    </source>
</evidence>
<protein>
    <recommendedName>
        <fullName evidence="4">C1q domain-containing protein</fullName>
    </recommendedName>
</protein>
<feature type="domain" description="C1q" evidence="4">
    <location>
        <begin position="5"/>
        <end position="151"/>
    </location>
</feature>
<reference evidence="5" key="1">
    <citation type="submission" date="2019-08" db="EMBL/GenBank/DDBJ databases">
        <title>The improved chromosome-level genome for the pearl oyster Pinctada fucata martensii using PacBio sequencing and Hi-C.</title>
        <authorList>
            <person name="Zheng Z."/>
        </authorList>
    </citation>
    <scope>NUCLEOTIDE SEQUENCE</scope>
    <source>
        <strain evidence="5">ZZ-2019</strain>
        <tissue evidence="5">Adductor muscle</tissue>
    </source>
</reference>
<dbReference type="GO" id="GO:0005576">
    <property type="term" value="C:extracellular region"/>
    <property type="evidence" value="ECO:0007669"/>
    <property type="project" value="UniProtKB-SubCell"/>
</dbReference>
<proteinExistence type="predicted"/>
<gene>
    <name evidence="5" type="ORF">FSP39_012418</name>
</gene>
<sequence>MNKKKSKCTIAFSAVITKNFDSSIGTNHVFVYDHVESNLGGAYNSFSGTFIAPRPGTYAFLWTIFAEGRLDINGQNGEIQTELAVNGKRRGYAFTDTEVHYDDDQATGFVIVQLNQGDVVFVRSIGSTADVQGTFQHYYHGQWTFSGWKIA</sequence>
<dbReference type="EMBL" id="VSWD01000011">
    <property type="protein sequence ID" value="KAK3087916.1"/>
    <property type="molecule type" value="Genomic_DNA"/>
</dbReference>
<dbReference type="InterPro" id="IPR050822">
    <property type="entry name" value="Cerebellin_Synaptic_Org"/>
</dbReference>
<dbReference type="InterPro" id="IPR008983">
    <property type="entry name" value="Tumour_necrosis_fac-like_dom"/>
</dbReference>
<evidence type="ECO:0000259" key="4">
    <source>
        <dbReference type="PROSITE" id="PS50871"/>
    </source>
</evidence>
<dbReference type="Proteomes" id="UP001186944">
    <property type="component" value="Unassembled WGS sequence"/>
</dbReference>
<organism evidence="5 6">
    <name type="scientific">Pinctada imbricata</name>
    <name type="common">Atlantic pearl-oyster</name>
    <name type="synonym">Pinctada martensii</name>
    <dbReference type="NCBI Taxonomy" id="66713"/>
    <lineage>
        <taxon>Eukaryota</taxon>
        <taxon>Metazoa</taxon>
        <taxon>Spiralia</taxon>
        <taxon>Lophotrochozoa</taxon>
        <taxon>Mollusca</taxon>
        <taxon>Bivalvia</taxon>
        <taxon>Autobranchia</taxon>
        <taxon>Pteriomorphia</taxon>
        <taxon>Pterioida</taxon>
        <taxon>Pterioidea</taxon>
        <taxon>Pteriidae</taxon>
        <taxon>Pinctada</taxon>
    </lineage>
</organism>
<dbReference type="Pfam" id="PF00386">
    <property type="entry name" value="C1q"/>
    <property type="match status" value="1"/>
</dbReference>
<dbReference type="PANTHER" id="PTHR22923">
    <property type="entry name" value="CEREBELLIN-RELATED"/>
    <property type="match status" value="1"/>
</dbReference>
<name>A0AA88XM68_PINIB</name>
<keyword evidence="3" id="KW-0732">Signal</keyword>
<evidence type="ECO:0000313" key="6">
    <source>
        <dbReference type="Proteomes" id="UP001186944"/>
    </source>
</evidence>
<evidence type="ECO:0000256" key="2">
    <source>
        <dbReference type="ARBA" id="ARBA00022525"/>
    </source>
</evidence>
<accession>A0AA88XM68</accession>
<dbReference type="AlphaFoldDB" id="A0AA88XM68"/>
<comment type="subcellular location">
    <subcellularLocation>
        <location evidence="1">Secreted</location>
    </subcellularLocation>
</comment>
<dbReference type="SMART" id="SM00110">
    <property type="entry name" value="C1Q"/>
    <property type="match status" value="1"/>
</dbReference>
<keyword evidence="2" id="KW-0964">Secreted</keyword>
<dbReference type="PANTHER" id="PTHR22923:SF113">
    <property type="entry name" value="COMPLEMENT C1Q-LIKE PROTEIN 4"/>
    <property type="match status" value="1"/>
</dbReference>